<evidence type="ECO:0000256" key="2">
    <source>
        <dbReference type="ARBA" id="ARBA00004127"/>
    </source>
</evidence>
<dbReference type="SMART" id="SM00184">
    <property type="entry name" value="RING"/>
    <property type="match status" value="1"/>
</dbReference>
<accession>A0AAF0DY70</accession>
<dbReference type="EC" id="2.3.2.27" evidence="4"/>
<evidence type="ECO:0000256" key="17">
    <source>
        <dbReference type="SAM" id="SignalP"/>
    </source>
</evidence>
<evidence type="ECO:0000256" key="11">
    <source>
        <dbReference type="ARBA" id="ARBA00022833"/>
    </source>
</evidence>
<evidence type="ECO:0000256" key="5">
    <source>
        <dbReference type="ARBA" id="ARBA00022679"/>
    </source>
</evidence>
<dbReference type="GO" id="GO:0012505">
    <property type="term" value="C:endomembrane system"/>
    <property type="evidence" value="ECO:0007669"/>
    <property type="project" value="UniProtKB-SubCell"/>
</dbReference>
<evidence type="ECO:0000259" key="18">
    <source>
        <dbReference type="PROSITE" id="PS50089"/>
    </source>
</evidence>
<name>A0AAF0DY70_9BASI</name>
<dbReference type="InterPro" id="IPR050731">
    <property type="entry name" value="HRD1_E3_ubiq-ligases"/>
</dbReference>
<dbReference type="Pfam" id="PF13639">
    <property type="entry name" value="zf-RING_2"/>
    <property type="match status" value="1"/>
</dbReference>
<feature type="compositionally biased region" description="Pro residues" evidence="15">
    <location>
        <begin position="420"/>
        <end position="429"/>
    </location>
</feature>
<dbReference type="PROSITE" id="PS50089">
    <property type="entry name" value="ZF_RING_2"/>
    <property type="match status" value="1"/>
</dbReference>
<feature type="transmembrane region" description="Helical" evidence="16">
    <location>
        <begin position="576"/>
        <end position="602"/>
    </location>
</feature>
<evidence type="ECO:0000256" key="6">
    <source>
        <dbReference type="ARBA" id="ARBA00022692"/>
    </source>
</evidence>
<evidence type="ECO:0000256" key="3">
    <source>
        <dbReference type="ARBA" id="ARBA00004906"/>
    </source>
</evidence>
<evidence type="ECO:0000256" key="13">
    <source>
        <dbReference type="ARBA" id="ARBA00023136"/>
    </source>
</evidence>
<evidence type="ECO:0000256" key="9">
    <source>
        <dbReference type="ARBA" id="ARBA00022771"/>
    </source>
</evidence>
<keyword evidence="8 17" id="KW-0732">Signal</keyword>
<keyword evidence="11" id="KW-0862">Zinc</keyword>
<feature type="transmembrane region" description="Helical" evidence="16">
    <location>
        <begin position="354"/>
        <end position="379"/>
    </location>
</feature>
<dbReference type="Gene3D" id="3.30.40.10">
    <property type="entry name" value="Zinc/RING finger domain, C3HC4 (zinc finger)"/>
    <property type="match status" value="1"/>
</dbReference>
<keyword evidence="12 16" id="KW-1133">Transmembrane helix</keyword>
<feature type="domain" description="RING-type" evidence="18">
    <location>
        <begin position="648"/>
        <end position="721"/>
    </location>
</feature>
<evidence type="ECO:0000256" key="14">
    <source>
        <dbReference type="PROSITE-ProRule" id="PRU00175"/>
    </source>
</evidence>
<feature type="transmembrane region" description="Helical" evidence="16">
    <location>
        <begin position="385"/>
        <end position="405"/>
    </location>
</feature>
<feature type="transmembrane region" description="Helical" evidence="16">
    <location>
        <begin position="490"/>
        <end position="520"/>
    </location>
</feature>
<dbReference type="EMBL" id="CP119953">
    <property type="protein sequence ID" value="WFC96174.1"/>
    <property type="molecule type" value="Genomic_DNA"/>
</dbReference>
<feature type="transmembrane region" description="Helical" evidence="16">
    <location>
        <begin position="325"/>
        <end position="342"/>
    </location>
</feature>
<evidence type="ECO:0000256" key="16">
    <source>
        <dbReference type="SAM" id="Phobius"/>
    </source>
</evidence>
<evidence type="ECO:0000256" key="7">
    <source>
        <dbReference type="ARBA" id="ARBA00022723"/>
    </source>
</evidence>
<dbReference type="InterPro" id="IPR021319">
    <property type="entry name" value="DUF2921"/>
</dbReference>
<dbReference type="InterPro" id="IPR013083">
    <property type="entry name" value="Znf_RING/FYVE/PHD"/>
</dbReference>
<keyword evidence="13 16" id="KW-0472">Membrane</keyword>
<dbReference type="AlphaFoldDB" id="A0AAF0DY70"/>
<reference evidence="19" key="1">
    <citation type="submission" date="2023-03" db="EMBL/GenBank/DDBJ databases">
        <title>Mating type loci evolution in Malassezia.</title>
        <authorList>
            <person name="Coelho M.A."/>
        </authorList>
    </citation>
    <scope>NUCLEOTIDE SEQUENCE</scope>
    <source>
        <strain evidence="19">CBS 14135</strain>
    </source>
</reference>
<sequence length="734" mass="80879">MAGAVRIVGLALLALFAHGVCANNDREVLERARARIARERTEVHGWLTHNATEQGNWTWVHDDDAALAAPLHDIYAPVDGDHVFPRNVSGFFDGNFSAHTYATRDANATRVAHDRGALDWFAKKTRLEAQLYEQDVQHTNVSQVWGSIVVTLPRNTSQSRVGIELDVNGVLVPQTGRLYVVAMPRTSPRILDIREVLAMVPLNDTQLVNDTYTAVVHDMDDRLARIDAMLAHHESLAPSDAPNAEGANNCSMHLYGQLAPLGTRADEAALRLREDQLARPNGIVTRRIPPMHLALVGVSDACGLRIGTPALEGIAMRQFWDDTRWYLLGMMGIVMVQLVLMMRMSERLRTESAIAKVSGVSFFIQTMYDAHVCLAHLIVGASLNSSLSLGMFAVAFLAGVLFLAYEYPLVVTVLRQSVQPAPPPPPPPTAQETNAAPGEAPAPETNTAPGDALASGPAADARPAWSVRLAAVRGAVANTARDMPRVSVSFVVTLVAFVISIVMPSLLAMLLIPVLFSFWVPQIVHNVRVRASGVYASTAIGMTLTRFYLPLCTCETDADLFWYPHNLLFFERTRVVWLPIVWLVVQMLVLVGQDLFGPLFFVPRAWREHEAQWDWHPTPEALDHLLRDADDVEVPAVRDAPDVPLGDCPVCLAPNTWEAEETDDAEDVHLLGGASARGAWWPWGRRRAARSNVMVTPCKHIFHTACLEPWMSIRHACPSCRLPLPPYEEGGRRG</sequence>
<dbReference type="GO" id="GO:0008270">
    <property type="term" value="F:zinc ion binding"/>
    <property type="evidence" value="ECO:0007669"/>
    <property type="project" value="UniProtKB-KW"/>
</dbReference>
<evidence type="ECO:0000256" key="1">
    <source>
        <dbReference type="ARBA" id="ARBA00000900"/>
    </source>
</evidence>
<dbReference type="GO" id="GO:0061630">
    <property type="term" value="F:ubiquitin protein ligase activity"/>
    <property type="evidence" value="ECO:0007669"/>
    <property type="project" value="UniProtKB-EC"/>
</dbReference>
<evidence type="ECO:0000313" key="20">
    <source>
        <dbReference type="Proteomes" id="UP001216638"/>
    </source>
</evidence>
<evidence type="ECO:0000256" key="15">
    <source>
        <dbReference type="SAM" id="MobiDB-lite"/>
    </source>
</evidence>
<keyword evidence="7" id="KW-0479">Metal-binding</keyword>
<evidence type="ECO:0000313" key="19">
    <source>
        <dbReference type="EMBL" id="WFC96174.1"/>
    </source>
</evidence>
<evidence type="ECO:0000256" key="8">
    <source>
        <dbReference type="ARBA" id="ARBA00022729"/>
    </source>
</evidence>
<gene>
    <name evidence="19" type="ORF">MBRA1_002830</name>
</gene>
<proteinExistence type="predicted"/>
<keyword evidence="9 14" id="KW-0863">Zinc-finger</keyword>
<dbReference type="PANTHER" id="PTHR22763:SF162">
    <property type="entry name" value="TRANSMEMBRANE E3 UBIQUITIN-PROTEIN LIGASE 1"/>
    <property type="match status" value="1"/>
</dbReference>
<dbReference type="Pfam" id="PF11145">
    <property type="entry name" value="DUF2921"/>
    <property type="match status" value="1"/>
</dbReference>
<dbReference type="SUPFAM" id="SSF57850">
    <property type="entry name" value="RING/U-box"/>
    <property type="match status" value="1"/>
</dbReference>
<organism evidence="19 20">
    <name type="scientific">Malassezia brasiliensis</name>
    <dbReference type="NCBI Taxonomy" id="1821822"/>
    <lineage>
        <taxon>Eukaryota</taxon>
        <taxon>Fungi</taxon>
        <taxon>Dikarya</taxon>
        <taxon>Basidiomycota</taxon>
        <taxon>Ustilaginomycotina</taxon>
        <taxon>Malasseziomycetes</taxon>
        <taxon>Malasseziales</taxon>
        <taxon>Malasseziaceae</taxon>
        <taxon>Malassezia</taxon>
    </lineage>
</organism>
<comment type="catalytic activity">
    <reaction evidence="1">
        <text>S-ubiquitinyl-[E2 ubiquitin-conjugating enzyme]-L-cysteine + [acceptor protein]-L-lysine = [E2 ubiquitin-conjugating enzyme]-L-cysteine + N(6)-ubiquitinyl-[acceptor protein]-L-lysine.</text>
        <dbReference type="EC" id="2.3.2.27"/>
    </reaction>
</comment>
<keyword evidence="6 16" id="KW-0812">Transmembrane</keyword>
<evidence type="ECO:0000256" key="10">
    <source>
        <dbReference type="ARBA" id="ARBA00022786"/>
    </source>
</evidence>
<dbReference type="GO" id="GO:0043161">
    <property type="term" value="P:proteasome-mediated ubiquitin-dependent protein catabolic process"/>
    <property type="evidence" value="ECO:0007669"/>
    <property type="project" value="TreeGrafter"/>
</dbReference>
<dbReference type="PANTHER" id="PTHR22763">
    <property type="entry name" value="RING ZINC FINGER PROTEIN"/>
    <property type="match status" value="1"/>
</dbReference>
<dbReference type="InterPro" id="IPR001841">
    <property type="entry name" value="Znf_RING"/>
</dbReference>
<comment type="subcellular location">
    <subcellularLocation>
        <location evidence="2">Endomembrane system</location>
        <topology evidence="2">Multi-pass membrane protein</topology>
    </subcellularLocation>
</comment>
<feature type="region of interest" description="Disordered" evidence="15">
    <location>
        <begin position="418"/>
        <end position="457"/>
    </location>
</feature>
<evidence type="ECO:0000256" key="4">
    <source>
        <dbReference type="ARBA" id="ARBA00012483"/>
    </source>
</evidence>
<protein>
    <recommendedName>
        <fullName evidence="4">RING-type E3 ubiquitin transferase</fullName>
        <ecNumber evidence="4">2.3.2.27</ecNumber>
    </recommendedName>
</protein>
<dbReference type="Proteomes" id="UP001216638">
    <property type="component" value="Chromosome 3"/>
</dbReference>
<feature type="chain" id="PRO_5042176664" description="RING-type E3 ubiquitin transferase" evidence="17">
    <location>
        <begin position="23"/>
        <end position="734"/>
    </location>
</feature>
<comment type="pathway">
    <text evidence="3">Protein modification; protein ubiquitination.</text>
</comment>
<keyword evidence="10" id="KW-0833">Ubl conjugation pathway</keyword>
<evidence type="ECO:0000256" key="12">
    <source>
        <dbReference type="ARBA" id="ARBA00022989"/>
    </source>
</evidence>
<keyword evidence="20" id="KW-1185">Reference proteome</keyword>
<feature type="signal peptide" evidence="17">
    <location>
        <begin position="1"/>
        <end position="22"/>
    </location>
</feature>
<keyword evidence="5" id="KW-0808">Transferase</keyword>